<feature type="signal peptide" evidence="1">
    <location>
        <begin position="1"/>
        <end position="20"/>
    </location>
</feature>
<name>D0MUA9_PHYIT</name>
<dbReference type="OMA" id="HNLENWL"/>
<dbReference type="KEGG" id="pif:PITG_01875"/>
<dbReference type="Proteomes" id="UP000006643">
    <property type="component" value="Unassembled WGS sequence"/>
</dbReference>
<keyword evidence="1" id="KW-0732">Signal</keyword>
<feature type="domain" description="RXLR phytopathogen effector protein WY-domain" evidence="2">
    <location>
        <begin position="137"/>
        <end position="186"/>
    </location>
</feature>
<evidence type="ECO:0000313" key="4">
    <source>
        <dbReference type="Proteomes" id="UP000006643"/>
    </source>
</evidence>
<evidence type="ECO:0000256" key="1">
    <source>
        <dbReference type="SAM" id="SignalP"/>
    </source>
</evidence>
<dbReference type="HOGENOM" id="CLU_1398798_0_0_1"/>
<dbReference type="Pfam" id="PF18634">
    <property type="entry name" value="RXLR_WY"/>
    <property type="match status" value="1"/>
</dbReference>
<reference evidence="4" key="1">
    <citation type="journal article" date="2009" name="Nature">
        <title>Genome sequence and analysis of the Irish potato famine pathogen Phytophthora infestans.</title>
        <authorList>
            <consortium name="The Broad Institute Genome Sequencing Platform"/>
            <person name="Haas B.J."/>
            <person name="Kamoun S."/>
            <person name="Zody M.C."/>
            <person name="Jiang R.H."/>
            <person name="Handsaker R.E."/>
            <person name="Cano L.M."/>
            <person name="Grabherr M."/>
            <person name="Kodira C.D."/>
            <person name="Raffaele S."/>
            <person name="Torto-Alalibo T."/>
            <person name="Bozkurt T.O."/>
            <person name="Ah-Fong A.M."/>
            <person name="Alvarado L."/>
            <person name="Anderson V.L."/>
            <person name="Armstrong M.R."/>
            <person name="Avrova A."/>
            <person name="Baxter L."/>
            <person name="Beynon J."/>
            <person name="Boevink P.C."/>
            <person name="Bollmann S.R."/>
            <person name="Bos J.I."/>
            <person name="Bulone V."/>
            <person name="Cai G."/>
            <person name="Cakir C."/>
            <person name="Carrington J.C."/>
            <person name="Chawner M."/>
            <person name="Conti L."/>
            <person name="Costanzo S."/>
            <person name="Ewan R."/>
            <person name="Fahlgren N."/>
            <person name="Fischbach M.A."/>
            <person name="Fugelstad J."/>
            <person name="Gilroy E.M."/>
            <person name="Gnerre S."/>
            <person name="Green P.J."/>
            <person name="Grenville-Briggs L.J."/>
            <person name="Griffith J."/>
            <person name="Grunwald N.J."/>
            <person name="Horn K."/>
            <person name="Horner N.R."/>
            <person name="Hu C.H."/>
            <person name="Huitema E."/>
            <person name="Jeong D.H."/>
            <person name="Jones A.M."/>
            <person name="Jones J.D."/>
            <person name="Jones R.W."/>
            <person name="Karlsson E.K."/>
            <person name="Kunjeti S.G."/>
            <person name="Lamour K."/>
            <person name="Liu Z."/>
            <person name="Ma L."/>
            <person name="Maclean D."/>
            <person name="Chibucos M.C."/>
            <person name="McDonald H."/>
            <person name="McWalters J."/>
            <person name="Meijer H.J."/>
            <person name="Morgan W."/>
            <person name="Morris P.F."/>
            <person name="Munro C.A."/>
            <person name="O'Neill K."/>
            <person name="Ospina-Giraldo M."/>
            <person name="Pinzon A."/>
            <person name="Pritchard L."/>
            <person name="Ramsahoye B."/>
            <person name="Ren Q."/>
            <person name="Restrepo S."/>
            <person name="Roy S."/>
            <person name="Sadanandom A."/>
            <person name="Savidor A."/>
            <person name="Schornack S."/>
            <person name="Schwartz D.C."/>
            <person name="Schumann U.D."/>
            <person name="Schwessinger B."/>
            <person name="Seyer L."/>
            <person name="Sharpe T."/>
            <person name="Silvar C."/>
            <person name="Song J."/>
            <person name="Studholme D.J."/>
            <person name="Sykes S."/>
            <person name="Thines M."/>
            <person name="van de Vondervoort P.J."/>
            <person name="Phuntumart V."/>
            <person name="Wawra S."/>
            <person name="Weide R."/>
            <person name="Win J."/>
            <person name="Young C."/>
            <person name="Zhou S."/>
            <person name="Fry W."/>
            <person name="Meyers B.C."/>
            <person name="van West P."/>
            <person name="Ristaino J."/>
            <person name="Govers F."/>
            <person name="Birch P.R."/>
            <person name="Whisson S.C."/>
            <person name="Judelson H.S."/>
            <person name="Nusbaum C."/>
        </authorList>
    </citation>
    <scope>NUCLEOTIDE SEQUENCE [LARGE SCALE GENOMIC DNA]</scope>
    <source>
        <strain evidence="4">T30-4</strain>
    </source>
</reference>
<evidence type="ECO:0000259" key="2">
    <source>
        <dbReference type="Pfam" id="PF18634"/>
    </source>
</evidence>
<feature type="chain" id="PRO_5003011577" evidence="1">
    <location>
        <begin position="21"/>
        <end position="195"/>
    </location>
</feature>
<accession>D0MUA9</accession>
<dbReference type="eggNOG" id="ENOG502T0RF">
    <property type="taxonomic scope" value="Eukaryota"/>
</dbReference>
<sequence length="195" mass="21482">MGCSSIVMLIAVAFLAGVLSHAFPNQSHNSKITAPYANVVSSSLSQGTAPKSLLRSSDSRVLTGDNNDERATVSGLSKIDNLMQRIRNSRSEKAAVKVRLQSQVHPTQLFRNLHLGEGVAKLDGNQNLAQWFRLVAAYRKKNGKEAFSDLAIYYLLLKTNSEEEVTTLIQSLKNTPGLKKIGASIRERKNNMRKN</sequence>
<dbReference type="AlphaFoldDB" id="D0MUA9"/>
<dbReference type="OrthoDB" id="109324at2759"/>
<organism evidence="3 4">
    <name type="scientific">Phytophthora infestans (strain T30-4)</name>
    <name type="common">Potato late blight agent</name>
    <dbReference type="NCBI Taxonomy" id="403677"/>
    <lineage>
        <taxon>Eukaryota</taxon>
        <taxon>Sar</taxon>
        <taxon>Stramenopiles</taxon>
        <taxon>Oomycota</taxon>
        <taxon>Peronosporomycetes</taxon>
        <taxon>Peronosporales</taxon>
        <taxon>Peronosporaceae</taxon>
        <taxon>Phytophthora</taxon>
    </lineage>
</organism>
<protein>
    <submittedName>
        <fullName evidence="3">Secreted RxLR effector peptide protein, putative</fullName>
    </submittedName>
</protein>
<dbReference type="InParanoid" id="D0MUA9"/>
<dbReference type="RefSeq" id="XP_002908473.1">
    <property type="nucleotide sequence ID" value="XM_002908427.1"/>
</dbReference>
<dbReference type="EMBL" id="DS028119">
    <property type="protein sequence ID" value="EEY61556.1"/>
    <property type="molecule type" value="Genomic_DNA"/>
</dbReference>
<dbReference type="InterPro" id="IPR040786">
    <property type="entry name" value="RXLR_WY"/>
</dbReference>
<gene>
    <name evidence="3" type="ORF">PITG_01875</name>
</gene>
<dbReference type="GeneID" id="9469340"/>
<evidence type="ECO:0000313" key="3">
    <source>
        <dbReference type="EMBL" id="EEY61556.1"/>
    </source>
</evidence>
<keyword evidence="4" id="KW-1185">Reference proteome</keyword>
<dbReference type="VEuPathDB" id="FungiDB:PITG_01875"/>
<proteinExistence type="predicted"/>